<feature type="region of interest" description="Disordered" evidence="7">
    <location>
        <begin position="191"/>
        <end position="232"/>
    </location>
</feature>
<dbReference type="CDD" id="cd12281">
    <property type="entry name" value="RRM1_TatSF1_like"/>
    <property type="match status" value="1"/>
</dbReference>
<dbReference type="EMBL" id="JAVFHQ010000011">
    <property type="protein sequence ID" value="KAK4547364.1"/>
    <property type="molecule type" value="Genomic_DNA"/>
</dbReference>
<dbReference type="InterPro" id="IPR000504">
    <property type="entry name" value="RRM_dom"/>
</dbReference>
<dbReference type="Pfam" id="PF00076">
    <property type="entry name" value="RRM_1"/>
    <property type="match status" value="2"/>
</dbReference>
<feature type="compositionally biased region" description="Basic and acidic residues" evidence="7">
    <location>
        <begin position="103"/>
        <end position="113"/>
    </location>
</feature>
<dbReference type="GO" id="GO:0005684">
    <property type="term" value="C:U2-type spliceosomal complex"/>
    <property type="evidence" value="ECO:0007669"/>
    <property type="project" value="TreeGrafter"/>
</dbReference>
<dbReference type="PANTHER" id="PTHR15608:SF0">
    <property type="entry name" value="HIV TAT-SPECIFIC FACTOR 1"/>
    <property type="match status" value="1"/>
</dbReference>
<dbReference type="CDD" id="cd12285">
    <property type="entry name" value="RRM3_RBM39_like"/>
    <property type="match status" value="1"/>
</dbReference>
<feature type="domain" description="RRM" evidence="8">
    <location>
        <begin position="115"/>
        <end position="206"/>
    </location>
</feature>
<protein>
    <recommendedName>
        <fullName evidence="8">RRM domain-containing protein</fullName>
    </recommendedName>
</protein>
<dbReference type="PROSITE" id="PS50102">
    <property type="entry name" value="RRM"/>
    <property type="match status" value="1"/>
</dbReference>
<comment type="caution">
    <text evidence="9">The sequence shown here is derived from an EMBL/GenBank/DDBJ whole genome shotgun (WGS) entry which is preliminary data.</text>
</comment>
<dbReference type="GO" id="GO:0000398">
    <property type="term" value="P:mRNA splicing, via spliceosome"/>
    <property type="evidence" value="ECO:0007669"/>
    <property type="project" value="InterPro"/>
</dbReference>
<dbReference type="InterPro" id="IPR012677">
    <property type="entry name" value="Nucleotide-bd_a/b_plait_sf"/>
</dbReference>
<dbReference type="PANTHER" id="PTHR15608">
    <property type="entry name" value="SPLICING FACTOR U2AF-ASSOCIATED PROTEIN 2"/>
    <property type="match status" value="1"/>
</dbReference>
<dbReference type="Proteomes" id="UP001324427">
    <property type="component" value="Unassembled WGS sequence"/>
</dbReference>
<sequence length="385" mass="43533">MASAAPDRAPFPNDPEDFDSDDRISYSRTSETHVLEDENGDEWEWLARTSKWVPVTDEALMEQQRQAYKVEGVDEDAPAVDPKKRKAEEREEGTANGKASKKQKPDKPKKERQTTAVYVTSLPDDVTVDELHQVFSKFGVIAESLDSDAPRIKLYSDDDGKFKGDALIVYFRPESVPLAVRMLDESDLRLGQPAATGPMRVRPAEPSYKSQKEQPLATEQAKKKGTDANRDRQKVIKKTQAMNNRLADWDDDDPQALPDTSSRWDKVVVLKHMFTLAELAEDPGAQLDIKDDIRDECAKFGQVTNVVLYDKEEDGVVNVRFGNSVSANACVKAFEGRWFDKRQVRAYIADEKPRFKKSRKQDADELDDEEARLEKFSKDIEGGEA</sequence>
<dbReference type="FunFam" id="3.30.70.330:FF:000329">
    <property type="entry name" value="splicing factor U2AF-associated protein 2"/>
    <property type="match status" value="1"/>
</dbReference>
<gene>
    <name evidence="9" type="ORF">LTR36_001020</name>
</gene>
<reference evidence="9 10" key="1">
    <citation type="submission" date="2021-11" db="EMBL/GenBank/DDBJ databases">
        <title>Black yeast isolated from Biological Soil Crust.</title>
        <authorList>
            <person name="Kurbessoian T."/>
        </authorList>
    </citation>
    <scope>NUCLEOTIDE SEQUENCE [LARGE SCALE GENOMIC DNA]</scope>
    <source>
        <strain evidence="9 10">CCFEE 5522</strain>
    </source>
</reference>
<keyword evidence="2" id="KW-0507">mRNA processing</keyword>
<dbReference type="GO" id="GO:0005686">
    <property type="term" value="C:U2 snRNP"/>
    <property type="evidence" value="ECO:0007669"/>
    <property type="project" value="TreeGrafter"/>
</dbReference>
<evidence type="ECO:0000313" key="9">
    <source>
        <dbReference type="EMBL" id="KAK4547364.1"/>
    </source>
</evidence>
<keyword evidence="4 6" id="KW-0694">RNA-binding</keyword>
<keyword evidence="10" id="KW-1185">Reference proteome</keyword>
<accession>A0AAV9JQ93</accession>
<organism evidence="9 10">
    <name type="scientific">Oleoguttula mirabilis</name>
    <dbReference type="NCBI Taxonomy" id="1507867"/>
    <lineage>
        <taxon>Eukaryota</taxon>
        <taxon>Fungi</taxon>
        <taxon>Dikarya</taxon>
        <taxon>Ascomycota</taxon>
        <taxon>Pezizomycotina</taxon>
        <taxon>Dothideomycetes</taxon>
        <taxon>Dothideomycetidae</taxon>
        <taxon>Mycosphaerellales</taxon>
        <taxon>Teratosphaeriaceae</taxon>
        <taxon>Oleoguttula</taxon>
    </lineage>
</organism>
<feature type="region of interest" description="Disordered" evidence="7">
    <location>
        <begin position="66"/>
        <end position="115"/>
    </location>
</feature>
<proteinExistence type="inferred from homology"/>
<evidence type="ECO:0000256" key="6">
    <source>
        <dbReference type="PROSITE-ProRule" id="PRU00176"/>
    </source>
</evidence>
<name>A0AAV9JQ93_9PEZI</name>
<feature type="region of interest" description="Disordered" evidence="7">
    <location>
        <begin position="1"/>
        <end position="41"/>
    </location>
</feature>
<dbReference type="InterPro" id="IPR035979">
    <property type="entry name" value="RBD_domain_sf"/>
</dbReference>
<dbReference type="Gene3D" id="3.30.70.330">
    <property type="match status" value="2"/>
</dbReference>
<keyword evidence="3" id="KW-0677">Repeat</keyword>
<evidence type="ECO:0000313" key="10">
    <source>
        <dbReference type="Proteomes" id="UP001324427"/>
    </source>
</evidence>
<dbReference type="FunFam" id="3.30.70.330:FF:000105">
    <property type="entry name" value="HIV Tat-specific factor 1 homolog"/>
    <property type="match status" value="1"/>
</dbReference>
<evidence type="ECO:0000256" key="1">
    <source>
        <dbReference type="ARBA" id="ARBA00007747"/>
    </source>
</evidence>
<dbReference type="SMART" id="SM00360">
    <property type="entry name" value="RRM"/>
    <property type="match status" value="2"/>
</dbReference>
<comment type="similarity">
    <text evidence="1">Belongs to the HTATSF1 family.</text>
</comment>
<evidence type="ECO:0000259" key="8">
    <source>
        <dbReference type="PROSITE" id="PS50102"/>
    </source>
</evidence>
<evidence type="ECO:0000256" key="7">
    <source>
        <dbReference type="SAM" id="MobiDB-lite"/>
    </source>
</evidence>
<evidence type="ECO:0000256" key="2">
    <source>
        <dbReference type="ARBA" id="ARBA00022664"/>
    </source>
</evidence>
<dbReference type="GO" id="GO:0003723">
    <property type="term" value="F:RNA binding"/>
    <property type="evidence" value="ECO:0007669"/>
    <property type="project" value="UniProtKB-UniRule"/>
</dbReference>
<dbReference type="AlphaFoldDB" id="A0AAV9JQ93"/>
<feature type="compositionally biased region" description="Basic and acidic residues" evidence="7">
    <location>
        <begin position="21"/>
        <end position="36"/>
    </location>
</feature>
<dbReference type="SUPFAM" id="SSF54928">
    <property type="entry name" value="RNA-binding domain, RBD"/>
    <property type="match status" value="2"/>
</dbReference>
<evidence type="ECO:0000256" key="4">
    <source>
        <dbReference type="ARBA" id="ARBA00022884"/>
    </source>
</evidence>
<feature type="compositionally biased region" description="Basic and acidic residues" evidence="7">
    <location>
        <begin position="220"/>
        <end position="232"/>
    </location>
</feature>
<dbReference type="InterPro" id="IPR034393">
    <property type="entry name" value="TatSF1-like"/>
</dbReference>
<evidence type="ECO:0000256" key="5">
    <source>
        <dbReference type="ARBA" id="ARBA00023187"/>
    </source>
</evidence>
<evidence type="ECO:0000256" key="3">
    <source>
        <dbReference type="ARBA" id="ARBA00022737"/>
    </source>
</evidence>
<dbReference type="InterPro" id="IPR034392">
    <property type="entry name" value="TatSF1-like_RRM1"/>
</dbReference>
<keyword evidence="5" id="KW-0508">mRNA splicing</keyword>